<gene>
    <name evidence="1" type="ORF">CVM52_22405</name>
</gene>
<accession>A0A2M8IV62</accession>
<keyword evidence="2" id="KW-1185">Reference proteome</keyword>
<comment type="caution">
    <text evidence="1">The sequence shown here is derived from an EMBL/GenBank/DDBJ whole genome shotgun (WGS) entry which is preliminary data.</text>
</comment>
<evidence type="ECO:0000313" key="2">
    <source>
        <dbReference type="Proteomes" id="UP000231553"/>
    </source>
</evidence>
<evidence type="ECO:0000313" key="1">
    <source>
        <dbReference type="EMBL" id="PJE34413.1"/>
    </source>
</evidence>
<dbReference type="OrthoDB" id="7873775at2"/>
<dbReference type="GO" id="GO:0000160">
    <property type="term" value="P:phosphorelay signal transduction system"/>
    <property type="evidence" value="ECO:0007669"/>
    <property type="project" value="InterPro"/>
</dbReference>
<protein>
    <submittedName>
        <fullName evidence="1">Uncharacterized protein</fullName>
    </submittedName>
</protein>
<name>A0A2M8IV62_9RHOB</name>
<dbReference type="AlphaFoldDB" id="A0A2M8IV62"/>
<dbReference type="InterPro" id="IPR036641">
    <property type="entry name" value="HPT_dom_sf"/>
</dbReference>
<proteinExistence type="predicted"/>
<dbReference type="SUPFAM" id="SSF47226">
    <property type="entry name" value="Histidine-containing phosphotransfer domain, HPT domain"/>
    <property type="match status" value="1"/>
</dbReference>
<organism evidence="1 2">
    <name type="scientific">Pseudooceanicola lipolyticus</name>
    <dbReference type="NCBI Taxonomy" id="2029104"/>
    <lineage>
        <taxon>Bacteria</taxon>
        <taxon>Pseudomonadati</taxon>
        <taxon>Pseudomonadota</taxon>
        <taxon>Alphaproteobacteria</taxon>
        <taxon>Rhodobacterales</taxon>
        <taxon>Paracoccaceae</taxon>
        <taxon>Pseudooceanicola</taxon>
    </lineage>
</organism>
<reference evidence="1 2" key="1">
    <citation type="journal article" date="2018" name="Int. J. Syst. Evol. Microbiol.">
        <title>Pseudooceanicola lipolyticus sp. nov., a marine alphaproteobacterium, reclassification of Oceanicola flagellatus as Pseudooceanicola flagellatus comb. nov. and emended description of the genus Pseudooceanicola.</title>
        <authorList>
            <person name="Huang M.-M."/>
            <person name="Guo L.-L."/>
            <person name="Wu Y.-H."/>
            <person name="Lai Q.-L."/>
            <person name="Shao Z.-Z."/>
            <person name="Wang C.-S."/>
            <person name="Wu M."/>
            <person name="Xu X.-W."/>
        </authorList>
    </citation>
    <scope>NUCLEOTIDE SEQUENCE [LARGE SCALE GENOMIC DNA]</scope>
    <source>
        <strain evidence="1 2">157</strain>
    </source>
</reference>
<dbReference type="EMBL" id="PGTB01000186">
    <property type="protein sequence ID" value="PJE34413.1"/>
    <property type="molecule type" value="Genomic_DNA"/>
</dbReference>
<sequence length="107" mass="11619">MEGLFAQLGEAAAEDMVGRAVEELAVRLARCRAQWQSRHWQDLRRTVRSLAAISDPIGMTSLVRVAGDVTAALDTSDAAAVGATLCRLMRIGERSLTAVWDLHDLSL</sequence>
<dbReference type="Proteomes" id="UP000231553">
    <property type="component" value="Unassembled WGS sequence"/>
</dbReference>